<sequence length="73" mass="8281">MLVLKIVSVLLGLSFTLFGYFIYLRKKYNLINCFEADFKAGRKNEEYAKRVGMVEFVIGIAVLVAGIVLIIFT</sequence>
<evidence type="ECO:0000313" key="3">
    <source>
        <dbReference type="Proteomes" id="UP000515819"/>
    </source>
</evidence>
<keyword evidence="1" id="KW-0472">Membrane</keyword>
<gene>
    <name evidence="2" type="ORF">H9Q76_08285</name>
</gene>
<organism evidence="2 3">
    <name type="scientific">Wujia chipingensis</name>
    <dbReference type="NCBI Taxonomy" id="2763670"/>
    <lineage>
        <taxon>Bacteria</taxon>
        <taxon>Bacillati</taxon>
        <taxon>Bacillota</taxon>
        <taxon>Clostridia</taxon>
        <taxon>Lachnospirales</taxon>
        <taxon>Lachnospiraceae</taxon>
        <taxon>Wujia</taxon>
    </lineage>
</organism>
<dbReference type="EMBL" id="CP060632">
    <property type="protein sequence ID" value="QNL98748.1"/>
    <property type="molecule type" value="Genomic_DNA"/>
</dbReference>
<accession>A0A7G9FJL7</accession>
<evidence type="ECO:0000256" key="1">
    <source>
        <dbReference type="SAM" id="Phobius"/>
    </source>
</evidence>
<dbReference type="Proteomes" id="UP000515819">
    <property type="component" value="Chromosome"/>
</dbReference>
<feature type="transmembrane region" description="Helical" evidence="1">
    <location>
        <begin position="6"/>
        <end position="24"/>
    </location>
</feature>
<dbReference type="AlphaFoldDB" id="A0A7G9FJL7"/>
<proteinExistence type="predicted"/>
<dbReference type="KEGG" id="wcp:H9Q76_08285"/>
<evidence type="ECO:0000313" key="2">
    <source>
        <dbReference type="EMBL" id="QNL98748.1"/>
    </source>
</evidence>
<name>A0A7G9FJL7_9FIRM</name>
<dbReference type="RefSeq" id="WP_117781678.1">
    <property type="nucleotide sequence ID" value="NZ_CP060632.1"/>
</dbReference>
<keyword evidence="3" id="KW-1185">Reference proteome</keyword>
<keyword evidence="1" id="KW-0812">Transmembrane</keyword>
<protein>
    <submittedName>
        <fullName evidence="2">DUF3784 domain-containing protein</fullName>
    </submittedName>
</protein>
<reference evidence="2 3" key="1">
    <citation type="submission" date="2020-08" db="EMBL/GenBank/DDBJ databases">
        <authorList>
            <person name="Liu C."/>
            <person name="Sun Q."/>
        </authorList>
    </citation>
    <scope>NUCLEOTIDE SEQUENCE [LARGE SCALE GENOMIC DNA]</scope>
    <source>
        <strain evidence="2 3">NSJ-4</strain>
    </source>
</reference>
<feature type="transmembrane region" description="Helical" evidence="1">
    <location>
        <begin position="51"/>
        <end position="72"/>
    </location>
</feature>
<keyword evidence="1" id="KW-1133">Transmembrane helix</keyword>